<keyword evidence="2" id="KW-1185">Reference proteome</keyword>
<dbReference type="EMBL" id="CM024793">
    <property type="protein sequence ID" value="KAG8002369.1"/>
    <property type="molecule type" value="Genomic_DNA"/>
</dbReference>
<sequence>MLPRILRSMLCCLGSPKRIDASRDDGSFGRLDNNDHRSPNCKMKKIEVNGNPHLCLFALNDMEKKLPMTMGKNFWTVMRKTEASKMETVPVVMVCIVCLHYHKPVVKSQSFNSMTILLSK</sequence>
<protein>
    <submittedName>
        <fullName evidence="1">Uncharacterized protein</fullName>
    </submittedName>
</protein>
<accession>A0ACB7EJH1</accession>
<dbReference type="Proteomes" id="UP000805704">
    <property type="component" value="Chromosome 5"/>
</dbReference>
<proteinExistence type="predicted"/>
<name>A0ACB7EJH1_NIBAL</name>
<evidence type="ECO:0000313" key="1">
    <source>
        <dbReference type="EMBL" id="KAG8002369.1"/>
    </source>
</evidence>
<gene>
    <name evidence="1" type="ORF">GBF38_014754</name>
</gene>
<comment type="caution">
    <text evidence="1">The sequence shown here is derived from an EMBL/GenBank/DDBJ whole genome shotgun (WGS) entry which is preliminary data.</text>
</comment>
<organism evidence="1 2">
    <name type="scientific">Nibea albiflora</name>
    <name type="common">Yellow drum</name>
    <name type="synonym">Corvina albiflora</name>
    <dbReference type="NCBI Taxonomy" id="240163"/>
    <lineage>
        <taxon>Eukaryota</taxon>
        <taxon>Metazoa</taxon>
        <taxon>Chordata</taxon>
        <taxon>Craniata</taxon>
        <taxon>Vertebrata</taxon>
        <taxon>Euteleostomi</taxon>
        <taxon>Actinopterygii</taxon>
        <taxon>Neopterygii</taxon>
        <taxon>Teleostei</taxon>
        <taxon>Neoteleostei</taxon>
        <taxon>Acanthomorphata</taxon>
        <taxon>Eupercaria</taxon>
        <taxon>Sciaenidae</taxon>
        <taxon>Nibea</taxon>
    </lineage>
</organism>
<evidence type="ECO:0000313" key="2">
    <source>
        <dbReference type="Proteomes" id="UP000805704"/>
    </source>
</evidence>
<reference evidence="1" key="1">
    <citation type="submission" date="2020-04" db="EMBL/GenBank/DDBJ databases">
        <title>A chromosome-scale assembly and high-density genetic map of the yellow drum (Nibea albiflora) genome.</title>
        <authorList>
            <person name="Xu D."/>
            <person name="Zhang W."/>
            <person name="Chen R."/>
            <person name="Tan P."/>
            <person name="Wang L."/>
            <person name="Song H."/>
            <person name="Tian L."/>
            <person name="Zhu Q."/>
            <person name="Wang B."/>
        </authorList>
    </citation>
    <scope>NUCLEOTIDE SEQUENCE</scope>
    <source>
        <strain evidence="1">ZJHYS-2018</strain>
    </source>
</reference>